<evidence type="ECO:0000256" key="1">
    <source>
        <dbReference type="SAM" id="Phobius"/>
    </source>
</evidence>
<feature type="transmembrane region" description="Helical" evidence="1">
    <location>
        <begin position="16"/>
        <end position="36"/>
    </location>
</feature>
<evidence type="ECO:0000313" key="2">
    <source>
        <dbReference type="EMBL" id="MPC75769.1"/>
    </source>
</evidence>
<dbReference type="Proteomes" id="UP000324222">
    <property type="component" value="Unassembled WGS sequence"/>
</dbReference>
<comment type="caution">
    <text evidence="2">The sequence shown here is derived from an EMBL/GenBank/DDBJ whole genome shotgun (WGS) entry which is preliminary data.</text>
</comment>
<evidence type="ECO:0000313" key="3">
    <source>
        <dbReference type="Proteomes" id="UP000324222"/>
    </source>
</evidence>
<keyword evidence="1" id="KW-0472">Membrane</keyword>
<sequence>MCHLILLSSSVTSTRYFLSIFSVPFTILYIVISLAVPFPSTFLHMLGPLILAPSL</sequence>
<dbReference type="AlphaFoldDB" id="A0A5B7I1J2"/>
<proteinExistence type="predicted"/>
<name>A0A5B7I1J2_PORTR</name>
<keyword evidence="3" id="KW-1185">Reference proteome</keyword>
<keyword evidence="1" id="KW-1133">Transmembrane helix</keyword>
<reference evidence="2 3" key="1">
    <citation type="submission" date="2019-05" db="EMBL/GenBank/DDBJ databases">
        <title>Another draft genome of Portunus trituberculatus and its Hox gene families provides insights of decapod evolution.</title>
        <authorList>
            <person name="Jeong J.-H."/>
            <person name="Song I."/>
            <person name="Kim S."/>
            <person name="Choi T."/>
            <person name="Kim D."/>
            <person name="Ryu S."/>
            <person name="Kim W."/>
        </authorList>
    </citation>
    <scope>NUCLEOTIDE SEQUENCE [LARGE SCALE GENOMIC DNA]</scope>
    <source>
        <tissue evidence="2">Muscle</tissue>
    </source>
</reference>
<protein>
    <submittedName>
        <fullName evidence="2">Uncharacterized protein</fullName>
    </submittedName>
</protein>
<organism evidence="2 3">
    <name type="scientific">Portunus trituberculatus</name>
    <name type="common">Swimming crab</name>
    <name type="synonym">Neptunus trituberculatus</name>
    <dbReference type="NCBI Taxonomy" id="210409"/>
    <lineage>
        <taxon>Eukaryota</taxon>
        <taxon>Metazoa</taxon>
        <taxon>Ecdysozoa</taxon>
        <taxon>Arthropoda</taxon>
        <taxon>Crustacea</taxon>
        <taxon>Multicrustacea</taxon>
        <taxon>Malacostraca</taxon>
        <taxon>Eumalacostraca</taxon>
        <taxon>Eucarida</taxon>
        <taxon>Decapoda</taxon>
        <taxon>Pleocyemata</taxon>
        <taxon>Brachyura</taxon>
        <taxon>Eubrachyura</taxon>
        <taxon>Portunoidea</taxon>
        <taxon>Portunidae</taxon>
        <taxon>Portuninae</taxon>
        <taxon>Portunus</taxon>
    </lineage>
</organism>
<accession>A0A5B7I1J2</accession>
<dbReference type="EMBL" id="VSRR010041820">
    <property type="protein sequence ID" value="MPC75769.1"/>
    <property type="molecule type" value="Genomic_DNA"/>
</dbReference>
<keyword evidence="1" id="KW-0812">Transmembrane</keyword>
<gene>
    <name evidence="2" type="ORF">E2C01_070163</name>
</gene>